<reference evidence="2" key="1">
    <citation type="submission" date="2020-06" db="EMBL/GenBank/DDBJ databases">
        <authorList>
            <consortium name="Plant Systems Biology data submission"/>
        </authorList>
    </citation>
    <scope>NUCLEOTIDE SEQUENCE</scope>
    <source>
        <strain evidence="2">D6</strain>
    </source>
</reference>
<dbReference type="AlphaFoldDB" id="A0A9N8E431"/>
<organism evidence="2 3">
    <name type="scientific">Seminavis robusta</name>
    <dbReference type="NCBI Taxonomy" id="568900"/>
    <lineage>
        <taxon>Eukaryota</taxon>
        <taxon>Sar</taxon>
        <taxon>Stramenopiles</taxon>
        <taxon>Ochrophyta</taxon>
        <taxon>Bacillariophyta</taxon>
        <taxon>Bacillariophyceae</taxon>
        <taxon>Bacillariophycidae</taxon>
        <taxon>Naviculales</taxon>
        <taxon>Naviculaceae</taxon>
        <taxon>Seminavis</taxon>
    </lineage>
</organism>
<evidence type="ECO:0000256" key="1">
    <source>
        <dbReference type="SAM" id="MobiDB-lite"/>
    </source>
</evidence>
<name>A0A9N8E431_9STRA</name>
<gene>
    <name evidence="2" type="ORF">SEMRO_523_G159770.1</name>
</gene>
<feature type="region of interest" description="Disordered" evidence="1">
    <location>
        <begin position="22"/>
        <end position="106"/>
    </location>
</feature>
<proteinExistence type="predicted"/>
<keyword evidence="3" id="KW-1185">Reference proteome</keyword>
<dbReference type="Proteomes" id="UP001153069">
    <property type="component" value="Unassembled WGS sequence"/>
</dbReference>
<feature type="compositionally biased region" description="Polar residues" evidence="1">
    <location>
        <begin position="84"/>
        <end position="94"/>
    </location>
</feature>
<accession>A0A9N8E431</accession>
<evidence type="ECO:0000313" key="3">
    <source>
        <dbReference type="Proteomes" id="UP001153069"/>
    </source>
</evidence>
<dbReference type="EMBL" id="CAICTM010000522">
    <property type="protein sequence ID" value="CAB9512191.1"/>
    <property type="molecule type" value="Genomic_DNA"/>
</dbReference>
<comment type="caution">
    <text evidence="2">The sequence shown here is derived from an EMBL/GenBank/DDBJ whole genome shotgun (WGS) entry which is preliminary data.</text>
</comment>
<sequence length="106" mass="12022">MMGIPRSISIPTMMDFQCENNLSRSSEHRWQEGSFASLDDSSRHLPSLPRRYDDDELQGEEDSSARPPKMPRRSKEAPPKFPQRRQSMAVSNNDTRSKNEGLASAA</sequence>
<protein>
    <submittedName>
        <fullName evidence="2">Uncharacterized protein</fullName>
    </submittedName>
</protein>
<evidence type="ECO:0000313" key="2">
    <source>
        <dbReference type="EMBL" id="CAB9512191.1"/>
    </source>
</evidence>